<name>X1QVG9_9ZZZZ</name>
<gene>
    <name evidence="1" type="ORF">S06H3_56750</name>
</gene>
<proteinExistence type="predicted"/>
<reference evidence="1" key="1">
    <citation type="journal article" date="2014" name="Front. Microbiol.">
        <title>High frequency of phylogenetically diverse reductive dehalogenase-homologous genes in deep subseafloor sedimentary metagenomes.</title>
        <authorList>
            <person name="Kawai M."/>
            <person name="Futagami T."/>
            <person name="Toyoda A."/>
            <person name="Takaki Y."/>
            <person name="Nishi S."/>
            <person name="Hori S."/>
            <person name="Arai W."/>
            <person name="Tsubouchi T."/>
            <person name="Morono Y."/>
            <person name="Uchiyama I."/>
            <person name="Ito T."/>
            <person name="Fujiyama A."/>
            <person name="Inagaki F."/>
            <person name="Takami H."/>
        </authorList>
    </citation>
    <scope>NUCLEOTIDE SEQUENCE</scope>
    <source>
        <strain evidence="1">Expedition CK06-06</strain>
    </source>
</reference>
<evidence type="ECO:0000313" key="1">
    <source>
        <dbReference type="EMBL" id="GAI54895.1"/>
    </source>
</evidence>
<protein>
    <submittedName>
        <fullName evidence="1">Uncharacterized protein</fullName>
    </submittedName>
</protein>
<comment type="caution">
    <text evidence="1">The sequence shown here is derived from an EMBL/GenBank/DDBJ whole genome shotgun (WGS) entry which is preliminary data.</text>
</comment>
<feature type="non-terminal residue" evidence="1">
    <location>
        <position position="1"/>
    </location>
</feature>
<dbReference type="AlphaFoldDB" id="X1QVG9"/>
<sequence>SFISSKVLRVSARGLEGQGKLRFGVKMVLPGGMVLLFAA</sequence>
<accession>X1QVG9</accession>
<organism evidence="1">
    <name type="scientific">marine sediment metagenome</name>
    <dbReference type="NCBI Taxonomy" id="412755"/>
    <lineage>
        <taxon>unclassified sequences</taxon>
        <taxon>metagenomes</taxon>
        <taxon>ecological metagenomes</taxon>
    </lineage>
</organism>
<dbReference type="EMBL" id="BARV01036529">
    <property type="protein sequence ID" value="GAI54895.1"/>
    <property type="molecule type" value="Genomic_DNA"/>
</dbReference>